<dbReference type="HOGENOM" id="CLU_1287371_0_0_4"/>
<evidence type="ECO:0000313" key="2">
    <source>
        <dbReference type="Proteomes" id="UP000000329"/>
    </source>
</evidence>
<dbReference type="eggNOG" id="ENOG5033FCG">
    <property type="taxonomic scope" value="Bacteria"/>
</dbReference>
<keyword evidence="2" id="KW-1185">Reference proteome</keyword>
<sequence length="214" mass="23397">MLYLLVRAHPPASAAAAEGRCEVMCESIAVGSLAGRDAMVVYLSPLEADIDAAWNARSGGHYQVLAVHDFLPDELLRQHRDSLPYCLHIGWGARDGRLAVRRDGGLVRVSAAALAWVSADVEAVRLVVEPFQLESRSRLWEGAGLYAHAEVEAKALACTEPERRRHAQRAIVRLPGTVAAPPGINQLALYDLESAHWHFVPLSLAQQILSQQED</sequence>
<dbReference type="Proteomes" id="UP000000329">
    <property type="component" value="Chromosome"/>
</dbReference>
<evidence type="ECO:0000313" key="1">
    <source>
        <dbReference type="EMBL" id="ADJ64157.1"/>
    </source>
</evidence>
<gene>
    <name evidence="1" type="ordered locus">Hsero_2661</name>
</gene>
<proteinExistence type="predicted"/>
<dbReference type="EMBL" id="CP002039">
    <property type="protein sequence ID" value="ADJ64157.1"/>
    <property type="molecule type" value="Genomic_DNA"/>
</dbReference>
<reference evidence="1 2" key="1">
    <citation type="submission" date="2010-04" db="EMBL/GenBank/DDBJ databases">
        <title>The genome of Herbaspirillum seropedicae SmR1, an endophytic, nitrogen-fixing, plant-growth promoting beta-Proteobacteria.</title>
        <authorList>
            <person name="Pedrosa F.O."/>
            <person name="Monteiro R.A."/>
            <person name="Wassem R."/>
            <person name="Cruz L.M."/>
            <person name="Ayub R.A."/>
            <person name="Colauto N.B."/>
            <person name="Fernandez M.A."/>
            <person name="Fungaro M.H.P."/>
            <person name="Grisard E.C."/>
            <person name="Hungria M."/>
            <person name="Madeira H.M.F."/>
            <person name="Nodari R.O."/>
            <person name="Osaku C.A."/>
            <person name="Petzl-Erler M.L."/>
            <person name="Terenzi H."/>
            <person name="Vieira L.G.E."/>
            <person name="Almeida M.I.M."/>
            <person name="Alves L.R."/>
            <person name="Arantes O.M.N."/>
            <person name="Balsanelli E."/>
            <person name="Barcellos F.G."/>
            <person name="Baura V.A."/>
            <person name="Binde D.R."/>
            <person name="Campo R.J."/>
            <person name="Chubatsu L.S."/>
            <person name="Chueire L.M.O."/>
            <person name="Ciferri R.R."/>
            <person name="Correa L.C."/>
            <person name="da Conceicao Silva J.L."/>
            <person name="Dabul A.N.G."/>
            <person name="Dambros B.P."/>
            <person name="Faoro H."/>
            <person name="Favetti A."/>
            <person name="Friedermann G."/>
            <person name="Furlaneto M.C."/>
            <person name="Gasques L.S."/>
            <person name="Gimenes C.C.T."/>
            <person name="Gioppo N.M.R."/>
            <person name="Glienke-Blanco C."/>
            <person name="Godoy L.P."/>
            <person name="Guerra M.P."/>
            <person name="Karp S."/>
            <person name="Kava-Cordeiro V."/>
            <person name="Margarido V.P."/>
            <person name="Mathioni S.M."/>
            <person name="Menck-Soares M.A."/>
            <person name="Murace N.K."/>
            <person name="Nicolas M.F."/>
            <person name="Oliveira C.E.C."/>
            <person name="Pagnan N.A.B."/>
            <person name="Pamphile J.A."/>
            <person name="Patussi E.V."/>
            <person name="Pereira L.F.P."/>
            <person name="Pereira-Ferrari L."/>
            <person name="Pinto F.G.S."/>
            <person name="Precoma C."/>
            <person name="Prioli A.J."/>
            <person name="Prioli S.M.A.P."/>
            <person name="Raittz R.T."/>
            <person name="Ramos H.J.O."/>
            <person name="Ribeiro E.M.S.F."/>
            <person name="Rigo L.U."/>
            <person name="Rocha C.L.M.S.C."/>
            <person name="Rocha S.N."/>
            <person name="Santos K."/>
            <person name="Satori D."/>
            <person name="Silva A.G."/>
            <person name="Simao R.C.G."/>
            <person name="Soares M.A.M."/>
            <person name="Souza E.M."/>
            <person name="Steffens M.B.R."/>
            <person name="Steindel M."/>
            <person name="Tadra-Sfeir M.Z."/>
            <person name="Takahashi E.K."/>
            <person name="Torres R.A."/>
            <person name="Valle J.S."/>
            <person name="Vernal J.I."/>
            <person name="Vilas-Boas L.A."/>
            <person name="Watanabe M.A.E."/>
            <person name="Weiss V.A."/>
            <person name="Yates M.A."/>
            <person name="Souza E.M."/>
        </authorList>
    </citation>
    <scope>NUCLEOTIDE SEQUENCE [LARGE SCALE GENOMIC DNA]</scope>
    <source>
        <strain evidence="1 2">SmR1</strain>
    </source>
</reference>
<accession>D8IXQ5</accession>
<organism evidence="1 2">
    <name type="scientific">Herbaspirillum seropedicae (strain SmR1)</name>
    <dbReference type="NCBI Taxonomy" id="757424"/>
    <lineage>
        <taxon>Bacteria</taxon>
        <taxon>Pseudomonadati</taxon>
        <taxon>Pseudomonadota</taxon>
        <taxon>Betaproteobacteria</taxon>
        <taxon>Burkholderiales</taxon>
        <taxon>Oxalobacteraceae</taxon>
        <taxon>Herbaspirillum</taxon>
    </lineage>
</organism>
<dbReference type="AlphaFoldDB" id="D8IXQ5"/>
<dbReference type="OrthoDB" id="8994871at2"/>
<dbReference type="KEGG" id="hse:Hsero_2661"/>
<dbReference type="STRING" id="757424.Hsero_2661"/>
<name>D8IXQ5_HERSS</name>
<protein>
    <submittedName>
        <fullName evidence="1">Uncharacterized protein</fullName>
    </submittedName>
</protein>